<dbReference type="SUPFAM" id="SSF55729">
    <property type="entry name" value="Acyl-CoA N-acyltransferases (Nat)"/>
    <property type="match status" value="2"/>
</dbReference>
<dbReference type="GO" id="GO:0008999">
    <property type="term" value="F:protein-N-terminal-alanine acetyltransferase activity"/>
    <property type="evidence" value="ECO:0007669"/>
    <property type="project" value="TreeGrafter"/>
</dbReference>
<feature type="domain" description="N-acetyltransferase" evidence="1">
    <location>
        <begin position="1"/>
        <end position="103"/>
    </location>
</feature>
<dbReference type="GO" id="GO:0005737">
    <property type="term" value="C:cytoplasm"/>
    <property type="evidence" value="ECO:0007669"/>
    <property type="project" value="TreeGrafter"/>
</dbReference>
<dbReference type="OrthoDB" id="8913805at2"/>
<gene>
    <name evidence="2" type="ORF">E6B08_10755</name>
</gene>
<protein>
    <submittedName>
        <fullName evidence="2">GNAT family N-acetyltransferase</fullName>
    </submittedName>
</protein>
<dbReference type="Gene3D" id="3.40.630.30">
    <property type="match status" value="2"/>
</dbReference>
<reference evidence="3" key="1">
    <citation type="submission" date="2019-04" db="EMBL/GenBank/DDBJ databases">
        <title>Genome sequence of Pseudomonas putida 1290, an auxin catabolizing strain.</title>
        <authorList>
            <person name="Laird T.S."/>
            <person name="Leveau J.H.J."/>
        </authorList>
    </citation>
    <scope>NUCLEOTIDE SEQUENCE [LARGE SCALE GENOMIC DNA]</scope>
    <source>
        <strain evidence="3">1290</strain>
    </source>
</reference>
<name>A0A4D6X726_PSEPU</name>
<dbReference type="InterPro" id="IPR000182">
    <property type="entry name" value="GNAT_dom"/>
</dbReference>
<dbReference type="AlphaFoldDB" id="A0A4D6X726"/>
<dbReference type="GO" id="GO:1990189">
    <property type="term" value="F:protein N-terminal-serine acetyltransferase activity"/>
    <property type="evidence" value="ECO:0007669"/>
    <property type="project" value="TreeGrafter"/>
</dbReference>
<evidence type="ECO:0000259" key="1">
    <source>
        <dbReference type="PROSITE" id="PS51186"/>
    </source>
</evidence>
<keyword evidence="2" id="KW-0808">Transferase</keyword>
<dbReference type="InterPro" id="IPR051908">
    <property type="entry name" value="Ribosomal_N-acetyltransferase"/>
</dbReference>
<dbReference type="InterPro" id="IPR016181">
    <property type="entry name" value="Acyl_CoA_acyltransferase"/>
</dbReference>
<dbReference type="Pfam" id="PF00583">
    <property type="entry name" value="Acetyltransf_1"/>
    <property type="match status" value="1"/>
</dbReference>
<dbReference type="PROSITE" id="PS51186">
    <property type="entry name" value="GNAT"/>
    <property type="match status" value="2"/>
</dbReference>
<sequence length="315" mass="34765">MVHLWRDEAIIGQIEMGLVPSDPSIGYVNLFYLTPETRGKGLGVLLEAYAWAYLSGLGCSALRLSVSPSNKAAWMFCDKHGWQDLGPRGDEAAVHLLEKRMADPQRLHGNEAVWTNTLTPTLPVPLILQSERLTLVPADVRLAGRLVDALNASYELHRDFLLWSQPYWSQQEAEQSLQRAAKDFFLPTGEKRYFVLSRSEAGQIVGCIGLLPRSGAPEQFEIGYWASQPHAGKGLMKEALTRMVAALSGYSLYLTAASANEASQRLAESVGFRRIDVIVGARRSEKYGVCDTFVYRRPAAADGAVMPSCPNLVRP</sequence>
<evidence type="ECO:0000313" key="3">
    <source>
        <dbReference type="Proteomes" id="UP000298551"/>
    </source>
</evidence>
<feature type="domain" description="N-acetyltransferase" evidence="1">
    <location>
        <begin position="138"/>
        <end position="300"/>
    </location>
</feature>
<dbReference type="PANTHER" id="PTHR43441">
    <property type="entry name" value="RIBOSOMAL-PROTEIN-SERINE ACETYLTRANSFERASE"/>
    <property type="match status" value="1"/>
</dbReference>
<dbReference type="EMBL" id="CP039371">
    <property type="protein sequence ID" value="QCI11813.1"/>
    <property type="molecule type" value="Genomic_DNA"/>
</dbReference>
<dbReference type="Pfam" id="PF13302">
    <property type="entry name" value="Acetyltransf_3"/>
    <property type="match status" value="1"/>
</dbReference>
<evidence type="ECO:0000313" key="2">
    <source>
        <dbReference type="EMBL" id="QCI11813.1"/>
    </source>
</evidence>
<dbReference type="PANTHER" id="PTHR43441:SF3">
    <property type="entry name" value="ACETYLTRANSFERASE"/>
    <property type="match status" value="1"/>
</dbReference>
<proteinExistence type="predicted"/>
<accession>A0A4D6X726</accession>
<organism evidence="2 3">
    <name type="scientific">Pseudomonas putida</name>
    <name type="common">Arthrobacter siderocapsulatus</name>
    <dbReference type="NCBI Taxonomy" id="303"/>
    <lineage>
        <taxon>Bacteria</taxon>
        <taxon>Pseudomonadati</taxon>
        <taxon>Pseudomonadota</taxon>
        <taxon>Gammaproteobacteria</taxon>
        <taxon>Pseudomonadales</taxon>
        <taxon>Pseudomonadaceae</taxon>
        <taxon>Pseudomonas</taxon>
    </lineage>
</organism>
<dbReference type="Proteomes" id="UP000298551">
    <property type="component" value="Chromosome"/>
</dbReference>
<dbReference type="CDD" id="cd04301">
    <property type="entry name" value="NAT_SF"/>
    <property type="match status" value="1"/>
</dbReference>